<evidence type="ECO:0000313" key="2">
    <source>
        <dbReference type="Proteomes" id="UP000557717"/>
    </source>
</evidence>
<accession>A0A840V760</accession>
<organism evidence="1 2">
    <name type="scientific">Haloferula luteola</name>
    <dbReference type="NCBI Taxonomy" id="595692"/>
    <lineage>
        <taxon>Bacteria</taxon>
        <taxon>Pseudomonadati</taxon>
        <taxon>Verrucomicrobiota</taxon>
        <taxon>Verrucomicrobiia</taxon>
        <taxon>Verrucomicrobiales</taxon>
        <taxon>Verrucomicrobiaceae</taxon>
        <taxon>Haloferula</taxon>
    </lineage>
</organism>
<name>A0A840V760_9BACT</name>
<reference evidence="1 2" key="1">
    <citation type="submission" date="2020-08" db="EMBL/GenBank/DDBJ databases">
        <title>Genomic Encyclopedia of Type Strains, Phase IV (KMG-IV): sequencing the most valuable type-strain genomes for metagenomic binning, comparative biology and taxonomic classification.</title>
        <authorList>
            <person name="Goeker M."/>
        </authorList>
    </citation>
    <scope>NUCLEOTIDE SEQUENCE [LARGE SCALE GENOMIC DNA]</scope>
    <source>
        <strain evidence="1 2">YC6886</strain>
    </source>
</reference>
<gene>
    <name evidence="1" type="ORF">HNR46_004119</name>
</gene>
<comment type="caution">
    <text evidence="1">The sequence shown here is derived from an EMBL/GenBank/DDBJ whole genome shotgun (WGS) entry which is preliminary data.</text>
</comment>
<proteinExistence type="predicted"/>
<dbReference type="EMBL" id="JACHFD010000038">
    <property type="protein sequence ID" value="MBB5353855.1"/>
    <property type="molecule type" value="Genomic_DNA"/>
</dbReference>
<sequence>MTIRRILGENGPMDALCSGGQCPAFIIADNGNAYVQGKKLKQEERANLSAPEGEDFVAIPLLTLRKIAAQVGEA</sequence>
<protein>
    <submittedName>
        <fullName evidence="1">Uncharacterized protein</fullName>
    </submittedName>
</protein>
<evidence type="ECO:0000313" key="1">
    <source>
        <dbReference type="EMBL" id="MBB5353855.1"/>
    </source>
</evidence>
<keyword evidence="2" id="KW-1185">Reference proteome</keyword>
<dbReference type="AlphaFoldDB" id="A0A840V760"/>
<dbReference type="Proteomes" id="UP000557717">
    <property type="component" value="Unassembled WGS sequence"/>
</dbReference>